<dbReference type="EMBL" id="JACCCF010000001">
    <property type="protein sequence ID" value="NYE44005.1"/>
    <property type="molecule type" value="Genomic_DNA"/>
</dbReference>
<accession>A0A7Y9KYY4</accession>
<proteinExistence type="predicted"/>
<comment type="caution">
    <text evidence="2">The sequence shown here is derived from an EMBL/GenBank/DDBJ whole genome shotgun (WGS) entry which is preliminary data.</text>
</comment>
<evidence type="ECO:0000313" key="2">
    <source>
        <dbReference type="EMBL" id="NYE44005.1"/>
    </source>
</evidence>
<feature type="region of interest" description="Disordered" evidence="1">
    <location>
        <begin position="1"/>
        <end position="23"/>
    </location>
</feature>
<dbReference type="AlphaFoldDB" id="A0A7Y9KYY4"/>
<name>A0A7Y9KYY4_9ACTN</name>
<protein>
    <submittedName>
        <fullName evidence="2">Uncharacterized protein</fullName>
    </submittedName>
</protein>
<sequence length="40" mass="3985">MDSAAADAPGDAGAPTPPPPGGVLWSLTGDIRCGRCCFRP</sequence>
<dbReference type="RefSeq" id="WP_256669102.1">
    <property type="nucleotide sequence ID" value="NZ_BAAAUE010000013.1"/>
</dbReference>
<organism evidence="2 3">
    <name type="scientific">Streptomyces fulvorobeus</name>
    <dbReference type="NCBI Taxonomy" id="284028"/>
    <lineage>
        <taxon>Bacteria</taxon>
        <taxon>Bacillati</taxon>
        <taxon>Actinomycetota</taxon>
        <taxon>Actinomycetes</taxon>
        <taxon>Kitasatosporales</taxon>
        <taxon>Streptomycetaceae</taxon>
        <taxon>Streptomyces</taxon>
    </lineage>
</organism>
<dbReference type="Proteomes" id="UP000530403">
    <property type="component" value="Unassembled WGS sequence"/>
</dbReference>
<gene>
    <name evidence="2" type="ORF">HEB29_005016</name>
</gene>
<evidence type="ECO:0000256" key="1">
    <source>
        <dbReference type="SAM" id="MobiDB-lite"/>
    </source>
</evidence>
<feature type="compositionally biased region" description="Low complexity" evidence="1">
    <location>
        <begin position="1"/>
        <end position="14"/>
    </location>
</feature>
<reference evidence="2 3" key="1">
    <citation type="submission" date="2020-07" db="EMBL/GenBank/DDBJ databases">
        <title>Sequencing the genomes of 1000 actinobacteria strains.</title>
        <authorList>
            <person name="Klenk H.-P."/>
        </authorList>
    </citation>
    <scope>NUCLEOTIDE SEQUENCE [LARGE SCALE GENOMIC DNA]</scope>
    <source>
        <strain evidence="2 3">DSM 41455</strain>
    </source>
</reference>
<evidence type="ECO:0000313" key="3">
    <source>
        <dbReference type="Proteomes" id="UP000530403"/>
    </source>
</evidence>